<evidence type="ECO:0000313" key="3">
    <source>
        <dbReference type="EMBL" id="MFI8749964.1"/>
    </source>
</evidence>
<keyword evidence="3" id="KW-0067">ATP-binding</keyword>
<feature type="domain" description="DNA2/NAM7 helicase helicase" evidence="1">
    <location>
        <begin position="417"/>
        <end position="813"/>
    </location>
</feature>
<dbReference type="GO" id="GO:0016787">
    <property type="term" value="F:hydrolase activity"/>
    <property type="evidence" value="ECO:0007669"/>
    <property type="project" value="UniProtKB-KW"/>
</dbReference>
<evidence type="ECO:0000259" key="2">
    <source>
        <dbReference type="Pfam" id="PF13087"/>
    </source>
</evidence>
<dbReference type="SUPFAM" id="SSF52540">
    <property type="entry name" value="P-loop containing nucleoside triphosphate hydrolases"/>
    <property type="match status" value="2"/>
</dbReference>
<organism evidence="3 4">
    <name type="scientific">Vreelandella lionensis</name>
    <dbReference type="NCBI Taxonomy" id="1144478"/>
    <lineage>
        <taxon>Bacteria</taxon>
        <taxon>Pseudomonadati</taxon>
        <taxon>Pseudomonadota</taxon>
        <taxon>Gammaproteobacteria</taxon>
        <taxon>Oceanospirillales</taxon>
        <taxon>Halomonadaceae</taxon>
        <taxon>Vreelandella</taxon>
    </lineage>
</organism>
<dbReference type="Proteomes" id="UP001614338">
    <property type="component" value="Unassembled WGS sequence"/>
</dbReference>
<dbReference type="InterPro" id="IPR041679">
    <property type="entry name" value="DNA2/NAM7-like_C"/>
</dbReference>
<sequence length="1131" mass="128201">MNFKDFPLFSEDLLTLTSKEDMSRFRPGHKVQLQPYSDNWMAVQGDARVIVNCNPVDRILFERLAQRDQVQWLLTTTRKGQLLVQYCSPVEVTPMDLELGLDELIVEDLYSKREIGGNNIELACRWFESQFVVDAEGEYWLTIAKFSNRTAKGGFQLLGKGWRADVERRDEGALLIKRVTRHKGNDSAFSLLTGDFTFVDASVAAVLSSGSQQAILDATLRDNESYLELWNLYNDKEWQNALKQAETLRSLRFVDWETFEDGRENAWRLIPRTPDDYREFRDRWTGLDLSSNTQVDIGINPPDWMEELTTDESESASANTPRGTIVFKSDHVIFKPASNRKSVRPREKEGWLYLSLAGHRTAGKRRLAAKQSIDSGKRLPQLKWLLEGVAVPAARRRRIDGLTPYAKETFKGGKPTEKQIQALDAALNTPDLAIVIGPPGTGKTQVIAALQRRLAEESQDQNLSGQVLISSFQHDAVDNALDRSDVLGLPATRIGGKRGSGDDEALIVPWLERQTSYLQEKVATEYEKYPELKKLKEISETMAFIRVAGYEPYRLAEELEKILAGVKALEAHGLIIPPSIEAQLGDYINELYRSHQSTQNKVERSHSVLRKIRALRETETSFLDDGPDRAWDLLSWLKRNAPRADGELLSFLEQIADTEQVDQSGLKQLVGWKNRLLDLYLPDYRPPELRFRINGKGLELLNDLERLIESKVQKRKQGVAWVLEQLSDSLNFDRQAAQSVVDEYSMVVGATCQQSAGQQMANLKAVAGFDSSEIEFETVVVDEAARANPLDLFVPMAMAKRRIVLVGDDRQLPHMLEPNIEGQLQEEHDLTEQQLAAFRSSLFERLRVKLQDLERQDTIRRVVMLDTQFRMHPVLGDFVSKYFYEAAGLGKLQSGRSAEDFAFSEMFLSGMQELRQHYQGHVCQWINVPLAEGNAVKRGTSRVREVEAEHVVTEVRRVMEAGGESVSVGVITFYAAQRDFIMEKMAQTKINGKPLMVKQESGYEPHDDFKWTKKQNADGSYSQEERLRVGSVDAFQGKEFDVVLLSCVRTYQPTQLAKIQWDDDAAREEQLNRQFGFLRLPNRMNVAMSRQRQMLVCVGDANLATNPVAKEAVPALAALYELCGGDHGSLR</sequence>
<dbReference type="InterPro" id="IPR047187">
    <property type="entry name" value="SF1_C_Upf1"/>
</dbReference>
<comment type="caution">
    <text evidence="3">The sequence shown here is derived from an EMBL/GenBank/DDBJ whole genome shotgun (WGS) entry which is preliminary data.</text>
</comment>
<dbReference type="PANTHER" id="PTHR10887">
    <property type="entry name" value="DNA2/NAM7 HELICASE FAMILY"/>
    <property type="match status" value="1"/>
</dbReference>
<dbReference type="EMBL" id="JBITWC010000010">
    <property type="protein sequence ID" value="MFI8749964.1"/>
    <property type="molecule type" value="Genomic_DNA"/>
</dbReference>
<gene>
    <name evidence="3" type="ORF">ACIGG6_08150</name>
</gene>
<reference evidence="3 4" key="1">
    <citation type="submission" date="2024-10" db="EMBL/GenBank/DDBJ databases">
        <title>The Natural Products Discovery Center: Release of the First 8490 Sequenced Strains for Exploring Actinobacteria Biosynthetic Diversity.</title>
        <authorList>
            <person name="Kalkreuter E."/>
            <person name="Kautsar S.A."/>
            <person name="Yang D."/>
            <person name="Bader C.D."/>
            <person name="Teijaro C.N."/>
            <person name="Fluegel L."/>
            <person name="Davis C.M."/>
            <person name="Simpson J.R."/>
            <person name="Lauterbach L."/>
            <person name="Steele A.D."/>
            <person name="Gui C."/>
            <person name="Meng S."/>
            <person name="Li G."/>
            <person name="Viehrig K."/>
            <person name="Ye F."/>
            <person name="Su P."/>
            <person name="Kiefer A.F."/>
            <person name="Nichols A."/>
            <person name="Cepeda A.J."/>
            <person name="Yan W."/>
            <person name="Fan B."/>
            <person name="Jiang Y."/>
            <person name="Adhikari A."/>
            <person name="Zheng C.-J."/>
            <person name="Schuster L."/>
            <person name="Cowan T.M."/>
            <person name="Smanski M.J."/>
            <person name="Chevrette M.G."/>
            <person name="De Carvalho L.P.S."/>
            <person name="Shen B."/>
        </authorList>
    </citation>
    <scope>NUCLEOTIDE SEQUENCE [LARGE SCALE GENOMIC DNA]</scope>
    <source>
        <strain evidence="3 4">NPDC077409</strain>
    </source>
</reference>
<dbReference type="CDD" id="cd18808">
    <property type="entry name" value="SF1_C_Upf1"/>
    <property type="match status" value="1"/>
</dbReference>
<feature type="domain" description="DNA2/NAM7 helicase-like C-terminal" evidence="2">
    <location>
        <begin position="840"/>
        <end position="1101"/>
    </location>
</feature>
<dbReference type="EC" id="3.6.4.-" evidence="3"/>
<name>A0ABW8BRW3_9GAMM</name>
<keyword evidence="4" id="KW-1185">Reference proteome</keyword>
<dbReference type="Pfam" id="PF13086">
    <property type="entry name" value="AAA_11"/>
    <property type="match status" value="1"/>
</dbReference>
<keyword evidence="3" id="KW-0378">Hydrolase</keyword>
<dbReference type="Pfam" id="PF13087">
    <property type="entry name" value="AAA_12"/>
    <property type="match status" value="1"/>
</dbReference>
<evidence type="ECO:0000313" key="4">
    <source>
        <dbReference type="Proteomes" id="UP001614338"/>
    </source>
</evidence>
<dbReference type="InterPro" id="IPR041677">
    <property type="entry name" value="DNA2/NAM7_AAA_11"/>
</dbReference>
<dbReference type="InterPro" id="IPR045055">
    <property type="entry name" value="DNA2/NAM7-like"/>
</dbReference>
<dbReference type="Gene3D" id="3.40.50.300">
    <property type="entry name" value="P-loop containing nucleotide triphosphate hydrolases"/>
    <property type="match status" value="2"/>
</dbReference>
<proteinExistence type="predicted"/>
<dbReference type="GO" id="GO:0004386">
    <property type="term" value="F:helicase activity"/>
    <property type="evidence" value="ECO:0007669"/>
    <property type="project" value="UniProtKB-KW"/>
</dbReference>
<keyword evidence="3" id="KW-0347">Helicase</keyword>
<keyword evidence="3" id="KW-0547">Nucleotide-binding</keyword>
<protein>
    <submittedName>
        <fullName evidence="3">DEAD/DEAH box helicase</fullName>
        <ecNumber evidence="3">3.6.4.-</ecNumber>
    </submittedName>
</protein>
<dbReference type="InterPro" id="IPR027417">
    <property type="entry name" value="P-loop_NTPase"/>
</dbReference>
<evidence type="ECO:0000259" key="1">
    <source>
        <dbReference type="Pfam" id="PF13086"/>
    </source>
</evidence>
<dbReference type="PANTHER" id="PTHR10887:SF495">
    <property type="entry name" value="HELICASE SENATAXIN ISOFORM X1-RELATED"/>
    <property type="match status" value="1"/>
</dbReference>
<dbReference type="RefSeq" id="WP_399843797.1">
    <property type="nucleotide sequence ID" value="NZ_JBITWC010000010.1"/>
</dbReference>
<accession>A0ABW8BRW3</accession>